<evidence type="ECO:0000313" key="2">
    <source>
        <dbReference type="EMBL" id="KAK4421816.1"/>
    </source>
</evidence>
<reference evidence="2" key="2">
    <citation type="journal article" date="2024" name="Plant">
        <title>Genomic evolution and insights into agronomic trait innovations of Sesamum species.</title>
        <authorList>
            <person name="Miao H."/>
            <person name="Wang L."/>
            <person name="Qu L."/>
            <person name="Liu H."/>
            <person name="Sun Y."/>
            <person name="Le M."/>
            <person name="Wang Q."/>
            <person name="Wei S."/>
            <person name="Zheng Y."/>
            <person name="Lin W."/>
            <person name="Duan Y."/>
            <person name="Cao H."/>
            <person name="Xiong S."/>
            <person name="Wang X."/>
            <person name="Wei L."/>
            <person name="Li C."/>
            <person name="Ma Q."/>
            <person name="Ju M."/>
            <person name="Zhao R."/>
            <person name="Li G."/>
            <person name="Mu C."/>
            <person name="Tian Q."/>
            <person name="Mei H."/>
            <person name="Zhang T."/>
            <person name="Gao T."/>
            <person name="Zhang H."/>
        </authorList>
    </citation>
    <scope>NUCLEOTIDE SEQUENCE</scope>
    <source>
        <strain evidence="2">3651</strain>
    </source>
</reference>
<evidence type="ECO:0000256" key="1">
    <source>
        <dbReference type="SAM" id="MobiDB-lite"/>
    </source>
</evidence>
<evidence type="ECO:0000313" key="3">
    <source>
        <dbReference type="Proteomes" id="UP001293254"/>
    </source>
</evidence>
<organism evidence="2 3">
    <name type="scientific">Sesamum alatum</name>
    <dbReference type="NCBI Taxonomy" id="300844"/>
    <lineage>
        <taxon>Eukaryota</taxon>
        <taxon>Viridiplantae</taxon>
        <taxon>Streptophyta</taxon>
        <taxon>Embryophyta</taxon>
        <taxon>Tracheophyta</taxon>
        <taxon>Spermatophyta</taxon>
        <taxon>Magnoliopsida</taxon>
        <taxon>eudicotyledons</taxon>
        <taxon>Gunneridae</taxon>
        <taxon>Pentapetalae</taxon>
        <taxon>asterids</taxon>
        <taxon>lamiids</taxon>
        <taxon>Lamiales</taxon>
        <taxon>Pedaliaceae</taxon>
        <taxon>Sesamum</taxon>
    </lineage>
</organism>
<sequence length="119" mass="12971">MGAEALPLSLRLGPRPENTEENASSLKGNFILGGIAAVIFSAVIESVSAADLIYKELPPFDLRWDEYKGRQGVELVSGTNTTEGREVVALECPVEQEKKVQTFIMSSRCINPRGSRQSC</sequence>
<dbReference type="Proteomes" id="UP001293254">
    <property type="component" value="Unassembled WGS sequence"/>
</dbReference>
<proteinExistence type="predicted"/>
<accession>A0AAE1Y213</accession>
<keyword evidence="3" id="KW-1185">Reference proteome</keyword>
<feature type="region of interest" description="Disordered" evidence="1">
    <location>
        <begin position="1"/>
        <end position="22"/>
    </location>
</feature>
<dbReference type="EMBL" id="JACGWO010000008">
    <property type="protein sequence ID" value="KAK4421816.1"/>
    <property type="molecule type" value="Genomic_DNA"/>
</dbReference>
<name>A0AAE1Y213_9LAMI</name>
<gene>
    <name evidence="2" type="ORF">Salat_2132200</name>
</gene>
<comment type="caution">
    <text evidence="2">The sequence shown here is derived from an EMBL/GenBank/DDBJ whole genome shotgun (WGS) entry which is preliminary data.</text>
</comment>
<dbReference type="AlphaFoldDB" id="A0AAE1Y213"/>
<protein>
    <submittedName>
        <fullName evidence="2">Uncharacterized protein</fullName>
    </submittedName>
</protein>
<reference evidence="2" key="1">
    <citation type="submission" date="2020-06" db="EMBL/GenBank/DDBJ databases">
        <authorList>
            <person name="Li T."/>
            <person name="Hu X."/>
            <person name="Zhang T."/>
            <person name="Song X."/>
            <person name="Zhang H."/>
            <person name="Dai N."/>
            <person name="Sheng W."/>
            <person name="Hou X."/>
            <person name="Wei L."/>
        </authorList>
    </citation>
    <scope>NUCLEOTIDE SEQUENCE</scope>
    <source>
        <strain evidence="2">3651</strain>
        <tissue evidence="2">Leaf</tissue>
    </source>
</reference>